<evidence type="ECO:0000256" key="6">
    <source>
        <dbReference type="ARBA" id="ARBA00023136"/>
    </source>
</evidence>
<dbReference type="GO" id="GO:0051033">
    <property type="term" value="F:RNA transmembrane transporter activity"/>
    <property type="evidence" value="ECO:0007669"/>
    <property type="project" value="TreeGrafter"/>
</dbReference>
<evidence type="ECO:0000256" key="4">
    <source>
        <dbReference type="ARBA" id="ARBA00022729"/>
    </source>
</evidence>
<name>A0A8J1XUW1_OWEFU</name>
<dbReference type="PANTHER" id="PTHR12185">
    <property type="entry name" value="SID1 TRANSMEMBRANE FAMILY MEMEBER"/>
    <property type="match status" value="1"/>
</dbReference>
<keyword evidence="4" id="KW-0732">Signal</keyword>
<keyword evidence="9" id="KW-1185">Reference proteome</keyword>
<dbReference type="PANTHER" id="PTHR12185:SF14">
    <property type="entry name" value="CHOLESTEROL UPTAKE PROTEIN 1"/>
    <property type="match status" value="1"/>
</dbReference>
<evidence type="ECO:0000256" key="1">
    <source>
        <dbReference type="ARBA" id="ARBA00004141"/>
    </source>
</evidence>
<keyword evidence="7" id="KW-0325">Glycoprotein</keyword>
<comment type="subcellular location">
    <subcellularLocation>
        <location evidence="1">Membrane</location>
        <topology evidence="1">Multi-pass membrane protein</topology>
    </subcellularLocation>
</comment>
<evidence type="ECO:0000256" key="5">
    <source>
        <dbReference type="ARBA" id="ARBA00022989"/>
    </source>
</evidence>
<dbReference type="EMBL" id="CAIIXF020000010">
    <property type="protein sequence ID" value="CAH1796745.1"/>
    <property type="molecule type" value="Genomic_DNA"/>
</dbReference>
<proteinExistence type="inferred from homology"/>
<keyword evidence="3" id="KW-0812">Transmembrane</keyword>
<dbReference type="AlphaFoldDB" id="A0A8J1XUW1"/>
<sequence length="851" mass="97350">MLRQLILILLLKTSIEGTRNFKSKTDDFDILDLSHDDDIGAPNYPRQKRTHQNIKKQVRKTDLNVTTISANLGKSYKGFVDETRETVYNYEFEDEANATSTIRVTVSSVDSSTKYPVLFVVQQQRSVLSWQVPLELENVFEYCTVSRTLCPVHTQSGKSKVKKQVLIQVFSMNPKPQPYTLRAFRVSPPKFILQSGVTYDVVSRPSEPVYYQYKFPDGVDSVVVKVTAPTNSSFCSIISVQNIHCPVFDLDRNIEYTGQYQSMTTQAAITVERKNYDEGMFFVVIVVKPRDYNCKGIESVMVPANGDGTCHEEFMRIKQLQVTIETSITRGDYIMVIGGTVGVFLIFYVLAVIIVIWYWCRNKDTTASFLASTQQSQLSDRDSLPIMGSQTAEPVNYGTSTGDTYAGGSNDIPHRISPTKSSSDDTEDIDTYDLLPDAEREKDIFRTKTFLYVADLARKDAKNLSKKYKLYYWNLLTIAIFYGLPVIQLVVTYQKVLHVTGDEDICYYNFLCAHPLGVFSAFNNVFSNIGYIMLGLLFLGLVWNRERTYKKTIEQSPELEKQYGIPQHFGLFYSLGIALVMEGIMSGCYHVCPNYSNFQFDTAFMYMIGGLCMLKIYQTRHPDINANAYKAYMCLAVIIFLVVIGVVYGNLVLWIIYSTVHILSCLILTAQVYYMGRWKCDLGIFKRIYLFIKTDCLVCARPMYKDRLVLLIIGNLVNIGYAIYGLVTQPKDFASYLLAIFIINFLMYSMFYITMKIRSGERILLLPCIYIVIACVLWGFALYFFLAKLTTWQLTAARSREGNKECTILNFYDDHDIWHFISSMSLFISFMILLTLDDDLITTKRDTIPVF</sequence>
<comment type="caution">
    <text evidence="8">The sequence shown here is derived from an EMBL/GenBank/DDBJ whole genome shotgun (WGS) entry which is preliminary data.</text>
</comment>
<protein>
    <submittedName>
        <fullName evidence="8">Uncharacterized protein</fullName>
    </submittedName>
</protein>
<dbReference type="OrthoDB" id="416618at2759"/>
<keyword evidence="5" id="KW-1133">Transmembrane helix</keyword>
<dbReference type="InterPro" id="IPR025958">
    <property type="entry name" value="SID1_TM_fam"/>
</dbReference>
<dbReference type="GO" id="GO:0005886">
    <property type="term" value="C:plasma membrane"/>
    <property type="evidence" value="ECO:0007669"/>
    <property type="project" value="TreeGrafter"/>
</dbReference>
<dbReference type="Proteomes" id="UP000749559">
    <property type="component" value="Unassembled WGS sequence"/>
</dbReference>
<gene>
    <name evidence="8" type="ORF">OFUS_LOCUS21121</name>
</gene>
<dbReference type="GO" id="GO:0003725">
    <property type="term" value="F:double-stranded RNA binding"/>
    <property type="evidence" value="ECO:0007669"/>
    <property type="project" value="TreeGrafter"/>
</dbReference>
<evidence type="ECO:0000313" key="9">
    <source>
        <dbReference type="Proteomes" id="UP000749559"/>
    </source>
</evidence>
<evidence type="ECO:0000256" key="7">
    <source>
        <dbReference type="ARBA" id="ARBA00023180"/>
    </source>
</evidence>
<organism evidence="8 9">
    <name type="scientific">Owenia fusiformis</name>
    <name type="common">Polychaete worm</name>
    <dbReference type="NCBI Taxonomy" id="6347"/>
    <lineage>
        <taxon>Eukaryota</taxon>
        <taxon>Metazoa</taxon>
        <taxon>Spiralia</taxon>
        <taxon>Lophotrochozoa</taxon>
        <taxon>Annelida</taxon>
        <taxon>Polychaeta</taxon>
        <taxon>Sedentaria</taxon>
        <taxon>Canalipalpata</taxon>
        <taxon>Sabellida</taxon>
        <taxon>Oweniida</taxon>
        <taxon>Oweniidae</taxon>
        <taxon>Owenia</taxon>
    </lineage>
</organism>
<reference evidence="8" key="1">
    <citation type="submission" date="2022-03" db="EMBL/GenBank/DDBJ databases">
        <authorList>
            <person name="Martin C."/>
        </authorList>
    </citation>
    <scope>NUCLEOTIDE SEQUENCE</scope>
</reference>
<evidence type="ECO:0000256" key="2">
    <source>
        <dbReference type="ARBA" id="ARBA00006618"/>
    </source>
</evidence>
<dbReference type="Pfam" id="PF13965">
    <property type="entry name" value="SID-1_RNA_chan"/>
    <property type="match status" value="1"/>
</dbReference>
<accession>A0A8J1XUW1</accession>
<dbReference type="GO" id="GO:0005764">
    <property type="term" value="C:lysosome"/>
    <property type="evidence" value="ECO:0007669"/>
    <property type="project" value="TreeGrafter"/>
</dbReference>
<keyword evidence="6" id="KW-0472">Membrane</keyword>
<evidence type="ECO:0000313" key="8">
    <source>
        <dbReference type="EMBL" id="CAH1796745.1"/>
    </source>
</evidence>
<comment type="similarity">
    <text evidence="2">Belongs to the SID1 family.</text>
</comment>
<evidence type="ECO:0000256" key="3">
    <source>
        <dbReference type="ARBA" id="ARBA00022692"/>
    </source>
</evidence>